<proteinExistence type="inferred from homology"/>
<evidence type="ECO:0000256" key="4">
    <source>
        <dbReference type="ARBA" id="ARBA00022729"/>
    </source>
</evidence>
<dbReference type="InterPro" id="IPR011042">
    <property type="entry name" value="6-blade_b-propeller_TolB-like"/>
</dbReference>
<evidence type="ECO:0000256" key="1">
    <source>
        <dbReference type="ARBA" id="ARBA00004613"/>
    </source>
</evidence>
<dbReference type="Proteomes" id="UP001162164">
    <property type="component" value="Unassembled WGS sequence"/>
</dbReference>
<dbReference type="Gene3D" id="2.120.10.30">
    <property type="entry name" value="TolB, C-terminal domain"/>
    <property type="match status" value="2"/>
</dbReference>
<reference evidence="5" key="1">
    <citation type="journal article" date="2023" name="Insect Mol. Biol.">
        <title>Genome sequencing provides insights into the evolution of gene families encoding plant cell wall-degrading enzymes in longhorned beetles.</title>
        <authorList>
            <person name="Shin N.R."/>
            <person name="Okamura Y."/>
            <person name="Kirsch R."/>
            <person name="Pauchet Y."/>
        </authorList>
    </citation>
    <scope>NUCLEOTIDE SEQUENCE</scope>
    <source>
        <strain evidence="5">MMC_N1</strain>
    </source>
</reference>
<protein>
    <submittedName>
        <fullName evidence="5">Uncharacterized protein</fullName>
    </submittedName>
</protein>
<evidence type="ECO:0000313" key="5">
    <source>
        <dbReference type="EMBL" id="KAJ8984350.1"/>
    </source>
</evidence>
<organism evidence="5 6">
    <name type="scientific">Molorchus minor</name>
    <dbReference type="NCBI Taxonomy" id="1323400"/>
    <lineage>
        <taxon>Eukaryota</taxon>
        <taxon>Metazoa</taxon>
        <taxon>Ecdysozoa</taxon>
        <taxon>Arthropoda</taxon>
        <taxon>Hexapoda</taxon>
        <taxon>Insecta</taxon>
        <taxon>Pterygota</taxon>
        <taxon>Neoptera</taxon>
        <taxon>Endopterygota</taxon>
        <taxon>Coleoptera</taxon>
        <taxon>Polyphaga</taxon>
        <taxon>Cucujiformia</taxon>
        <taxon>Chrysomeloidea</taxon>
        <taxon>Cerambycidae</taxon>
        <taxon>Lamiinae</taxon>
        <taxon>Monochamini</taxon>
        <taxon>Molorchus</taxon>
    </lineage>
</organism>
<evidence type="ECO:0000313" key="6">
    <source>
        <dbReference type="Proteomes" id="UP001162164"/>
    </source>
</evidence>
<dbReference type="Pfam" id="PF03022">
    <property type="entry name" value="MRJP"/>
    <property type="match status" value="2"/>
</dbReference>
<comment type="caution">
    <text evidence="5">The sequence shown here is derived from an EMBL/GenBank/DDBJ whole genome shotgun (WGS) entry which is preliminary data.</text>
</comment>
<keyword evidence="3" id="KW-0964">Secreted</keyword>
<evidence type="ECO:0000256" key="3">
    <source>
        <dbReference type="ARBA" id="ARBA00022525"/>
    </source>
</evidence>
<dbReference type="PANTHER" id="PTHR10009:SF11">
    <property type="entry name" value="RH54244P"/>
    <property type="match status" value="1"/>
</dbReference>
<comment type="similarity">
    <text evidence="2">Belongs to the major royal jelly protein family.</text>
</comment>
<accession>A0ABQ9K4A2</accession>
<dbReference type="EMBL" id="JAPWTJ010000040">
    <property type="protein sequence ID" value="KAJ8984350.1"/>
    <property type="molecule type" value="Genomic_DNA"/>
</dbReference>
<dbReference type="PANTHER" id="PTHR10009">
    <property type="entry name" value="PROTEIN YELLOW-RELATED"/>
    <property type="match status" value="1"/>
</dbReference>
<feature type="non-terminal residue" evidence="5">
    <location>
        <position position="273"/>
    </location>
</feature>
<gene>
    <name evidence="5" type="ORF">NQ317_012571</name>
</gene>
<sequence length="273" mass="31392">MGANVWKNKLFITVPRRRLGVPSTLNYVPLNNRIKHNAPLIPYPDWDTNMYPRNNSNRGENIFSVYRVTVDQCDRLWFVDTGLLESPVGYGVIVYSLRKNKSWRINHNYFYLESLAGDLSIGGYSMQWNDGVFSIQLSKIKSDGSRDVYFHSMAGTHMFKVSSKILKNDTLITRSYHTPDFKNLGDRGANSQTSIADLHQSTGIMFLGLIAQNALGCWNTQHSFDKVSVVQKDDRKMIYPSDVKIYGDRVYVLTNRMPIFLYGRLNYDDINFS</sequence>
<comment type="subcellular location">
    <subcellularLocation>
        <location evidence="1">Secreted</location>
    </subcellularLocation>
</comment>
<dbReference type="InterPro" id="IPR017996">
    <property type="entry name" value="MRJP/yellow-related"/>
</dbReference>
<name>A0ABQ9K4A2_9CUCU</name>
<keyword evidence="4" id="KW-0732">Signal</keyword>
<keyword evidence="6" id="KW-1185">Reference proteome</keyword>
<evidence type="ECO:0000256" key="2">
    <source>
        <dbReference type="ARBA" id="ARBA00009127"/>
    </source>
</evidence>